<accession>A0A4U5NTS5</accession>
<reference evidence="2 3" key="2">
    <citation type="journal article" date="2019" name="G3 (Bethesda)">
        <title>Hybrid Assembly of the Genome of the Entomopathogenic Nematode Steinernema carpocapsae Identifies the X-Chromosome.</title>
        <authorList>
            <person name="Serra L."/>
            <person name="Macchietto M."/>
            <person name="Macias-Munoz A."/>
            <person name="McGill C.J."/>
            <person name="Rodriguez I.M."/>
            <person name="Rodriguez B."/>
            <person name="Murad R."/>
            <person name="Mortazavi A."/>
        </authorList>
    </citation>
    <scope>NUCLEOTIDE SEQUENCE [LARGE SCALE GENOMIC DNA]</scope>
    <source>
        <strain evidence="2 3">ALL</strain>
    </source>
</reference>
<dbReference type="InterPro" id="IPR011989">
    <property type="entry name" value="ARM-like"/>
</dbReference>
<dbReference type="SUPFAM" id="SSF48371">
    <property type="entry name" value="ARM repeat"/>
    <property type="match status" value="1"/>
</dbReference>
<evidence type="ECO:0008006" key="4">
    <source>
        <dbReference type="Google" id="ProtNLM"/>
    </source>
</evidence>
<reference evidence="2 3" key="1">
    <citation type="journal article" date="2015" name="Genome Biol.">
        <title>Comparative genomics of Steinernema reveals deeply conserved gene regulatory networks.</title>
        <authorList>
            <person name="Dillman A.R."/>
            <person name="Macchietto M."/>
            <person name="Porter C.F."/>
            <person name="Rogers A."/>
            <person name="Williams B."/>
            <person name="Antoshechkin I."/>
            <person name="Lee M.M."/>
            <person name="Goodwin Z."/>
            <person name="Lu X."/>
            <person name="Lewis E.E."/>
            <person name="Goodrich-Blair H."/>
            <person name="Stock S.P."/>
            <person name="Adams B.J."/>
            <person name="Sternberg P.W."/>
            <person name="Mortazavi A."/>
        </authorList>
    </citation>
    <scope>NUCLEOTIDE SEQUENCE [LARGE SCALE GENOMIC DNA]</scope>
    <source>
        <strain evidence="2 3">ALL</strain>
    </source>
</reference>
<evidence type="ECO:0000313" key="2">
    <source>
        <dbReference type="EMBL" id="TKR86897.1"/>
    </source>
</evidence>
<feature type="compositionally biased region" description="Polar residues" evidence="1">
    <location>
        <begin position="84"/>
        <end position="93"/>
    </location>
</feature>
<dbReference type="Proteomes" id="UP000298663">
    <property type="component" value="Unassembled WGS sequence"/>
</dbReference>
<dbReference type="PANTHER" id="PTHR45976">
    <property type="entry name" value="ARMADILLO SEGMENT POLARITY PROTEIN"/>
    <property type="match status" value="1"/>
</dbReference>
<feature type="region of interest" description="Disordered" evidence="1">
    <location>
        <begin position="72"/>
        <end position="93"/>
    </location>
</feature>
<dbReference type="EMBL" id="AZBU02000003">
    <property type="protein sequence ID" value="TKR86897.1"/>
    <property type="molecule type" value="Genomic_DNA"/>
</dbReference>
<dbReference type="AlphaFoldDB" id="A0A4U5NTS5"/>
<name>A0A4U5NTS5_STECR</name>
<proteinExistence type="predicted"/>
<keyword evidence="3" id="KW-1185">Reference proteome</keyword>
<dbReference type="InterPro" id="IPR016024">
    <property type="entry name" value="ARM-type_fold"/>
</dbReference>
<gene>
    <name evidence="2" type="ORF">L596_011396</name>
</gene>
<evidence type="ECO:0000256" key="1">
    <source>
        <dbReference type="SAM" id="MobiDB-lite"/>
    </source>
</evidence>
<organism evidence="2 3">
    <name type="scientific">Steinernema carpocapsae</name>
    <name type="common">Entomopathogenic nematode</name>
    <dbReference type="NCBI Taxonomy" id="34508"/>
    <lineage>
        <taxon>Eukaryota</taxon>
        <taxon>Metazoa</taxon>
        <taxon>Ecdysozoa</taxon>
        <taxon>Nematoda</taxon>
        <taxon>Chromadorea</taxon>
        <taxon>Rhabditida</taxon>
        <taxon>Tylenchina</taxon>
        <taxon>Panagrolaimomorpha</taxon>
        <taxon>Strongyloidoidea</taxon>
        <taxon>Steinernematidae</taxon>
        <taxon>Steinernema</taxon>
    </lineage>
</organism>
<dbReference type="InterPro" id="IPR013284">
    <property type="entry name" value="Beta-catenin"/>
</dbReference>
<evidence type="ECO:0000313" key="3">
    <source>
        <dbReference type="Proteomes" id="UP000298663"/>
    </source>
</evidence>
<dbReference type="GO" id="GO:0045296">
    <property type="term" value="F:cadherin binding"/>
    <property type="evidence" value="ECO:0007669"/>
    <property type="project" value="InterPro"/>
</dbReference>
<dbReference type="GO" id="GO:0007155">
    <property type="term" value="P:cell adhesion"/>
    <property type="evidence" value="ECO:0007669"/>
    <property type="project" value="InterPro"/>
</dbReference>
<sequence length="769" mass="85990">MTNGAFQTPPMPGFAEHNFPLYQPNHSYYDYMKHSERSAPHPYESPVRKQLARTYRKRDDLTSRWLLDHRRGPIHHGSPCRPGSTVSSWNGSHASHASRLSTASKASRLTILTDIDVNCVLLNLSNGCENIDPMGNENALRQLIYGYSNLNSSQQEGLLRRVMKSASTYCLLPSTDSKTVRSSQLGAMVDREMLKSFLGYLVMRSDEFLPMGTDGTRVSSSDYPLLKAIWKTFCYLVRCDVFIRLMFQINAEGSLVRFVLNAIRRDMMHTPYAIQVFKRLLASRHGTQFLQKARLVESMDRLVAYLPFCEQMQTPNQSTTASGNKVEVIECLRILLEGTPSFSDPNAKKNLQAIRSRFLELGGMSCLEGILKASVEEPVLTATTAVLKTIMRGTHRLLVAEQIIAGGSIRSLASLLNHASPPLIHNCLHCLAAVSDRSEALLKVGESMEAVIKQVINVMGSSRVDFDECASVFLLNTATVKQFKPMLIRNGAVRVLLQIVNKRAFGFFVSSTDIEPFLHKSYIESIENSVRTLAQLSNIFGDNSATRVFLGEFCVFENLLKLLGNISIVTSEFSDFSESSPMSAVLRRRASVSPESRFQIRRHVLMLLERNLPHLRFRNLLKSSPNECALFADSSLNLLYEVNAQWLASKTTPILAKRFESILRTVIVLSKASEFSNGFTASLQSQLFVGFIASLQNHSEITQIQVLQFFKGLPEPLSQALPLLSIQDIVDSKFSNNSDVRNMADELFGSAIPNSGQFLDYMECSLDLS</sequence>
<dbReference type="STRING" id="34508.A0A4U5NTS5"/>
<protein>
    <recommendedName>
        <fullName evidence="4">Armadillo repeat-containing domain-containing protein</fullName>
    </recommendedName>
</protein>
<comment type="caution">
    <text evidence="2">The sequence shown here is derived from an EMBL/GenBank/DDBJ whole genome shotgun (WGS) entry which is preliminary data.</text>
</comment>
<dbReference type="Gene3D" id="1.25.10.10">
    <property type="entry name" value="Leucine-rich Repeat Variant"/>
    <property type="match status" value="1"/>
</dbReference>
<dbReference type="OrthoDB" id="5820708at2759"/>